<proteinExistence type="predicted"/>
<dbReference type="Proteomes" id="UP000000602">
    <property type="component" value="Chromosome"/>
</dbReference>
<dbReference type="SUPFAM" id="SSF81301">
    <property type="entry name" value="Nucleotidyltransferase"/>
    <property type="match status" value="1"/>
</dbReference>
<feature type="domain" description="Adenylyl/Guanylyl and SMODS C-terminal sensor" evidence="2">
    <location>
        <begin position="300"/>
        <end position="428"/>
    </location>
</feature>
<evidence type="ECO:0000313" key="4">
    <source>
        <dbReference type="Proteomes" id="UP000000602"/>
    </source>
</evidence>
<dbReference type="InterPro" id="IPR006116">
    <property type="entry name" value="NT_2-5OAS_ClassI-CCAase"/>
</dbReference>
<name>Q6ARQ4_DESPS</name>
<protein>
    <recommendedName>
        <fullName evidence="2">Adenylyl/Guanylyl and SMODS C-terminal sensor domain-containing protein</fullName>
    </recommendedName>
</protein>
<dbReference type="Pfam" id="PF18144">
    <property type="entry name" value="SMODS"/>
    <property type="match status" value="1"/>
</dbReference>
<dbReference type="STRING" id="177439.DP0242"/>
<dbReference type="RefSeq" id="WP_011187487.1">
    <property type="nucleotide sequence ID" value="NC_006138.1"/>
</dbReference>
<dbReference type="InterPro" id="IPR043519">
    <property type="entry name" value="NT_sf"/>
</dbReference>
<dbReference type="InterPro" id="IPR040511">
    <property type="entry name" value="AGS_C"/>
</dbReference>
<dbReference type="Gene3D" id="3.30.460.10">
    <property type="entry name" value="Beta Polymerase, domain 2"/>
    <property type="match status" value="1"/>
</dbReference>
<dbReference type="AlphaFoldDB" id="Q6ARQ4"/>
<dbReference type="eggNOG" id="COG1746">
    <property type="taxonomic scope" value="Bacteria"/>
</dbReference>
<dbReference type="GO" id="GO:0016779">
    <property type="term" value="F:nucleotidyltransferase activity"/>
    <property type="evidence" value="ECO:0007669"/>
    <property type="project" value="InterPro"/>
</dbReference>
<dbReference type="KEGG" id="dps:DP0242"/>
<dbReference type="GO" id="GO:0051607">
    <property type="term" value="P:defense response to virus"/>
    <property type="evidence" value="ECO:0007669"/>
    <property type="project" value="UniProtKB-KW"/>
</dbReference>
<evidence type="ECO:0000256" key="1">
    <source>
        <dbReference type="ARBA" id="ARBA00023118"/>
    </source>
</evidence>
<dbReference type="EMBL" id="CR522870">
    <property type="protein sequence ID" value="CAG34971.1"/>
    <property type="molecule type" value="Genomic_DNA"/>
</dbReference>
<dbReference type="HOGENOM" id="CLU_051351_1_0_7"/>
<dbReference type="CDD" id="cd05400">
    <property type="entry name" value="NT_2-5OAS_ClassI-CCAase"/>
    <property type="match status" value="1"/>
</dbReference>
<keyword evidence="4" id="KW-1185">Reference proteome</keyword>
<dbReference type="Pfam" id="PF18134">
    <property type="entry name" value="AGS_C"/>
    <property type="match status" value="1"/>
</dbReference>
<dbReference type="OrthoDB" id="2082416at2"/>
<organism evidence="3 4">
    <name type="scientific">Desulfotalea psychrophila (strain LSv54 / DSM 12343)</name>
    <dbReference type="NCBI Taxonomy" id="177439"/>
    <lineage>
        <taxon>Bacteria</taxon>
        <taxon>Pseudomonadati</taxon>
        <taxon>Thermodesulfobacteriota</taxon>
        <taxon>Desulfobulbia</taxon>
        <taxon>Desulfobulbales</taxon>
        <taxon>Desulfocapsaceae</taxon>
        <taxon>Desulfotalea</taxon>
    </lineage>
</organism>
<sequence>MTISEMFQDLLANLVTDNAGKISLKYGEITSSLNKKFRETDSKKENRLQVGSYGRWTGVKGISDLDMLYLMPKNKWDDYKNNKQSKLLLDTKDAIKARYPTTEVKVDRLVVQVLYRGFQVEVQPVFEQDDESFKYPDTYSGGSWKITKPRDEMTAMKDFVDQKSKNLRKLCKMARAWKNKHGVGMGGLLIDTLAHNFLKSTSDYDDKSFLFYDWMSRDFFKYLMEQPSQDHYKALGSGQNVKVKKKFQKKAKKAYELCLKAIEAGDGNSAHDKWKKVYGRPFPAKSKHVEEALKSARTWQDTEQFIEEKFPIDVRYDLELECEVTQHGYQKRFLTEMLAKNFPLLANKKLYFNISYINVPKPYSIKWKVLNRGVEAEKRNCICGQIVDDSGKKERRESTDFKGEHIVECYAIKNNVVVAKNRIYVPIK</sequence>
<gene>
    <name evidence="3" type="ordered locus">DP0242</name>
</gene>
<accession>Q6ARQ4</accession>
<reference evidence="4" key="1">
    <citation type="journal article" date="2004" name="Environ. Microbiol.">
        <title>The genome of Desulfotalea psychrophila, a sulfate-reducing bacterium from permanently cold Arctic sediments.</title>
        <authorList>
            <person name="Rabus R."/>
            <person name="Ruepp A."/>
            <person name="Frickey T."/>
            <person name="Rattei T."/>
            <person name="Fartmann B."/>
            <person name="Stark M."/>
            <person name="Bauer M."/>
            <person name="Zibat A."/>
            <person name="Lombardot T."/>
            <person name="Becker I."/>
            <person name="Amann J."/>
            <person name="Gellner K."/>
            <person name="Teeling H."/>
            <person name="Leuschner W.D."/>
            <person name="Gloeckner F.-O."/>
            <person name="Lupas A.N."/>
            <person name="Amann R."/>
            <person name="Klenk H.-P."/>
        </authorList>
    </citation>
    <scope>NUCLEOTIDE SEQUENCE [LARGE SCALE GENOMIC DNA]</scope>
    <source>
        <strain evidence="4">DSM 12343 / LSv54</strain>
    </source>
</reference>
<keyword evidence="1" id="KW-0051">Antiviral defense</keyword>
<evidence type="ECO:0000313" key="3">
    <source>
        <dbReference type="EMBL" id="CAG34971.1"/>
    </source>
</evidence>
<evidence type="ECO:0000259" key="2">
    <source>
        <dbReference type="Pfam" id="PF18134"/>
    </source>
</evidence>